<keyword evidence="3" id="KW-1185">Reference proteome</keyword>
<sequence>MTSQSDTLYNRLETPLLGLSCNKESIRIDQNLMATRQSRATTKHAKKNAPDSFKKAVEHSGNFWLHKDGRVMMVAADGPKPPVKTRAKKRKFEEESEEEGEESEEKPKKPASKKSKNSKKAAKGSEDAAGGEEEVEPKKEPSPELEKDEGDDGEEKAAAEPTDTHE</sequence>
<feature type="region of interest" description="Disordered" evidence="1">
    <location>
        <begin position="74"/>
        <end position="166"/>
    </location>
</feature>
<dbReference type="AlphaFoldDB" id="A0AAN8F4A3"/>
<reference evidence="2 3" key="1">
    <citation type="submission" date="2022-12" db="EMBL/GenBank/DDBJ databases">
        <title>Genomic features and morphological characterization of a novel Knufia sp. strain isolated from spacecraft assembly facility.</title>
        <authorList>
            <person name="Teixeira M."/>
            <person name="Chander A.M."/>
            <person name="Stajich J.E."/>
            <person name="Venkateswaran K."/>
        </authorList>
    </citation>
    <scope>NUCLEOTIDE SEQUENCE [LARGE SCALE GENOMIC DNA]</scope>
    <source>
        <strain evidence="2 3">FJI-L2-BK-P2</strain>
    </source>
</reference>
<feature type="compositionally biased region" description="Basic and acidic residues" evidence="1">
    <location>
        <begin position="136"/>
        <end position="145"/>
    </location>
</feature>
<proteinExistence type="predicted"/>
<feature type="compositionally biased region" description="Basic residues" evidence="1">
    <location>
        <begin position="109"/>
        <end position="122"/>
    </location>
</feature>
<feature type="compositionally biased region" description="Basic and acidic residues" evidence="1">
    <location>
        <begin position="155"/>
        <end position="166"/>
    </location>
</feature>
<evidence type="ECO:0000256" key="1">
    <source>
        <dbReference type="SAM" id="MobiDB-lite"/>
    </source>
</evidence>
<evidence type="ECO:0000313" key="2">
    <source>
        <dbReference type="EMBL" id="KAK5950981.1"/>
    </source>
</evidence>
<comment type="caution">
    <text evidence="2">The sequence shown here is derived from an EMBL/GenBank/DDBJ whole genome shotgun (WGS) entry which is preliminary data.</text>
</comment>
<evidence type="ECO:0000313" key="3">
    <source>
        <dbReference type="Proteomes" id="UP001316803"/>
    </source>
</evidence>
<dbReference type="EMBL" id="JAKLMC020000023">
    <property type="protein sequence ID" value="KAK5950981.1"/>
    <property type="molecule type" value="Genomic_DNA"/>
</dbReference>
<organism evidence="2 3">
    <name type="scientific">Knufia fluminis</name>
    <dbReference type="NCBI Taxonomy" id="191047"/>
    <lineage>
        <taxon>Eukaryota</taxon>
        <taxon>Fungi</taxon>
        <taxon>Dikarya</taxon>
        <taxon>Ascomycota</taxon>
        <taxon>Pezizomycotina</taxon>
        <taxon>Eurotiomycetes</taxon>
        <taxon>Chaetothyriomycetidae</taxon>
        <taxon>Chaetothyriales</taxon>
        <taxon>Trichomeriaceae</taxon>
        <taxon>Knufia</taxon>
    </lineage>
</organism>
<feature type="compositionally biased region" description="Acidic residues" evidence="1">
    <location>
        <begin position="94"/>
        <end position="104"/>
    </location>
</feature>
<dbReference type="Proteomes" id="UP001316803">
    <property type="component" value="Unassembled WGS sequence"/>
</dbReference>
<name>A0AAN8F4A3_9EURO</name>
<gene>
    <name evidence="2" type="ORF">OHC33_008053</name>
</gene>
<protein>
    <submittedName>
        <fullName evidence="2">Uncharacterized protein</fullName>
    </submittedName>
</protein>
<accession>A0AAN8F4A3</accession>